<accession>A0ABC8X1C8</accession>
<evidence type="ECO:0000313" key="3">
    <source>
        <dbReference type="Proteomes" id="UP001497457"/>
    </source>
</evidence>
<feature type="compositionally biased region" description="Basic and acidic residues" evidence="1">
    <location>
        <begin position="175"/>
        <end position="202"/>
    </location>
</feature>
<protein>
    <submittedName>
        <fullName evidence="2">Uncharacterized protein</fullName>
    </submittedName>
</protein>
<evidence type="ECO:0000256" key="1">
    <source>
        <dbReference type="SAM" id="MobiDB-lite"/>
    </source>
</evidence>
<feature type="compositionally biased region" description="Basic and acidic residues" evidence="1">
    <location>
        <begin position="145"/>
        <end position="163"/>
    </location>
</feature>
<evidence type="ECO:0000313" key="2">
    <source>
        <dbReference type="EMBL" id="CAL4918404.1"/>
    </source>
</evidence>
<gene>
    <name evidence="2" type="ORF">URODEC1_LOCUS19145</name>
</gene>
<feature type="region of interest" description="Disordered" evidence="1">
    <location>
        <begin position="606"/>
        <end position="644"/>
    </location>
</feature>
<feature type="compositionally biased region" description="Basic and acidic residues" evidence="1">
    <location>
        <begin position="616"/>
        <end position="640"/>
    </location>
</feature>
<feature type="compositionally biased region" description="Basic and acidic residues" evidence="1">
    <location>
        <begin position="97"/>
        <end position="128"/>
    </location>
</feature>
<keyword evidence="3" id="KW-1185">Reference proteome</keyword>
<feature type="compositionally biased region" description="Basic and acidic residues" evidence="1">
    <location>
        <begin position="454"/>
        <end position="463"/>
    </location>
</feature>
<dbReference type="EMBL" id="OZ075123">
    <property type="protein sequence ID" value="CAL4918404.1"/>
    <property type="molecule type" value="Genomic_DNA"/>
</dbReference>
<name>A0ABC8X1C8_9POAL</name>
<organism evidence="2 3">
    <name type="scientific">Urochloa decumbens</name>
    <dbReference type="NCBI Taxonomy" id="240449"/>
    <lineage>
        <taxon>Eukaryota</taxon>
        <taxon>Viridiplantae</taxon>
        <taxon>Streptophyta</taxon>
        <taxon>Embryophyta</taxon>
        <taxon>Tracheophyta</taxon>
        <taxon>Spermatophyta</taxon>
        <taxon>Magnoliopsida</taxon>
        <taxon>Liliopsida</taxon>
        <taxon>Poales</taxon>
        <taxon>Poaceae</taxon>
        <taxon>PACMAD clade</taxon>
        <taxon>Panicoideae</taxon>
        <taxon>Panicodae</taxon>
        <taxon>Paniceae</taxon>
        <taxon>Melinidinae</taxon>
        <taxon>Urochloa</taxon>
    </lineage>
</organism>
<dbReference type="Proteomes" id="UP001497457">
    <property type="component" value="Chromosome 13rd"/>
</dbReference>
<feature type="compositionally biased region" description="Basic and acidic residues" evidence="1">
    <location>
        <begin position="407"/>
        <end position="421"/>
    </location>
</feature>
<feature type="region of interest" description="Disordered" evidence="1">
    <location>
        <begin position="90"/>
        <end position="163"/>
    </location>
</feature>
<dbReference type="AlphaFoldDB" id="A0ABC8X1C8"/>
<sequence>MMNYTTYICCSRNNLSPYLSSIINNSDLVATAAHLTATGGVLVVVSVTDTAAAARFLTHLPILPSSPSAVGGCLRSDHADLPELPVQVPSVELPGPPREHQRHERAEQRDPGDDQERLLEAPHPDAREVLPLPPALPQRLPVVHPPRDPHVEDVRPDGARHGPEVVERGVVLEPEHLGDDGEQQRPLRPEAEAQDHGRRVEPVADPEGDERVAHACEEEHRREHQRAWHLVLGQHVLGREPGHHPARVVPDADERHERGYGALRVPQRLPDLAHVVDGSQRAADPADGRHEQHQHVHAEERLQDRVVLAPRRRPEHVLEARRRRAFFGIGGGGGRWRCGRACDFLVVVDGGDRRRCHDGGGRRERRLEVCLKLLLDDDDDGEEDEEEEHGGRDVVRRLGEVDHLQLHDVHDEEVHGEHDGCVEEQEEDPALPPRRPGRVVGPRQDAYGGDEEQRDGGGEPRHEEHELGAVVVGAVDGAVELGEDGAAEADEPLEQTQHDAPVLGEVLHGGDERARVGERLRVGAHGDVHAHEPHGRAGGAAGHGEVDHEVAGEVHAGAGGEHDPRRGHLVDEAREDAHVGAHVLEEAQRVERLLVVAQRRLHGLGVDAEDVGPAGRRHDQDGSEEHEPPPAHHVPREPHRARGVGAGDAARGAVAEHHLSMALLVLRTATPEAGHKRSA</sequence>
<feature type="region of interest" description="Disordered" evidence="1">
    <location>
        <begin position="407"/>
        <end position="463"/>
    </location>
</feature>
<feature type="region of interest" description="Disordered" evidence="1">
    <location>
        <begin position="175"/>
        <end position="208"/>
    </location>
</feature>
<proteinExistence type="predicted"/>
<reference evidence="2" key="1">
    <citation type="submission" date="2024-10" db="EMBL/GenBank/DDBJ databases">
        <authorList>
            <person name="Ryan C."/>
        </authorList>
    </citation>
    <scope>NUCLEOTIDE SEQUENCE [LARGE SCALE GENOMIC DNA]</scope>
</reference>